<dbReference type="Pfam" id="PF07686">
    <property type="entry name" value="V-set"/>
    <property type="match status" value="1"/>
</dbReference>
<dbReference type="GO" id="GO:0031295">
    <property type="term" value="P:T cell costimulation"/>
    <property type="evidence" value="ECO:0007669"/>
    <property type="project" value="TreeGrafter"/>
</dbReference>
<keyword evidence="8" id="KW-0675">Receptor</keyword>
<evidence type="ECO:0000256" key="2">
    <source>
        <dbReference type="ARBA" id="ARBA00022475"/>
    </source>
</evidence>
<evidence type="ECO:0000313" key="14">
    <source>
        <dbReference type="Proteomes" id="UP000694380"/>
    </source>
</evidence>
<name>A0A8C3HBU7_CHRPI</name>
<dbReference type="PROSITE" id="PS50835">
    <property type="entry name" value="IG_LIKE"/>
    <property type="match status" value="1"/>
</dbReference>
<reference evidence="13" key="2">
    <citation type="submission" date="2025-09" db="UniProtKB">
        <authorList>
            <consortium name="Ensembl"/>
        </authorList>
    </citation>
    <scope>IDENTIFICATION</scope>
</reference>
<evidence type="ECO:0000313" key="13">
    <source>
        <dbReference type="Ensembl" id="ENSCPBP00000015644.1"/>
    </source>
</evidence>
<sequence>FSLPLFLPQPFCGPPPLWLTPFLSAVQDPPYQITQPGSLSAPAGGSVILPCAFTYSREIEPLRDLRVYWRRGGFHGEFIYNHTEGFTHPDYGGRIILVRDPRGSQTALIRIDRLRESDASEYVCHVRVQKNNGEWEQWRSVLGTNLTVTAPSPTDSTWHPEMVTTGAASAGRTCPGASTLTTSSSSSSWSFPRPASAAWSLPWVGSWEGGELSTRHPQGMTPSSSSRMAVILQQNTR</sequence>
<proteinExistence type="predicted"/>
<feature type="domain" description="Ig-like" evidence="12">
    <location>
        <begin position="29"/>
        <end position="126"/>
    </location>
</feature>
<dbReference type="SUPFAM" id="SSF48726">
    <property type="entry name" value="Immunoglobulin"/>
    <property type="match status" value="1"/>
</dbReference>
<dbReference type="Ensembl" id="ENSCPBT00000018517.1">
    <property type="protein sequence ID" value="ENSCPBP00000015644.1"/>
    <property type="gene ID" value="ENSCPBG00000011546.1"/>
</dbReference>
<evidence type="ECO:0000256" key="4">
    <source>
        <dbReference type="ARBA" id="ARBA00022729"/>
    </source>
</evidence>
<dbReference type="GO" id="GO:0042102">
    <property type="term" value="P:positive regulation of T cell proliferation"/>
    <property type="evidence" value="ECO:0007669"/>
    <property type="project" value="TreeGrafter"/>
</dbReference>
<evidence type="ECO:0000256" key="1">
    <source>
        <dbReference type="ARBA" id="ARBA00004251"/>
    </source>
</evidence>
<dbReference type="GO" id="GO:0071222">
    <property type="term" value="P:cellular response to lipopolysaccharide"/>
    <property type="evidence" value="ECO:0007669"/>
    <property type="project" value="TreeGrafter"/>
</dbReference>
<keyword evidence="6" id="KW-0472">Membrane</keyword>
<reference evidence="13" key="1">
    <citation type="submission" date="2025-08" db="UniProtKB">
        <authorList>
            <consortium name="Ensembl"/>
        </authorList>
    </citation>
    <scope>IDENTIFICATION</scope>
</reference>
<keyword evidence="2" id="KW-1003">Cell membrane</keyword>
<evidence type="ECO:0000256" key="9">
    <source>
        <dbReference type="ARBA" id="ARBA00023180"/>
    </source>
</evidence>
<evidence type="ECO:0000256" key="8">
    <source>
        <dbReference type="ARBA" id="ARBA00023170"/>
    </source>
</evidence>
<evidence type="ECO:0000256" key="10">
    <source>
        <dbReference type="ARBA" id="ARBA00023319"/>
    </source>
</evidence>
<dbReference type="PANTHER" id="PTHR25466:SF9">
    <property type="entry name" value="FIBRONECTIN TYPE-III DOMAIN-CONTAINING PROTEIN"/>
    <property type="match status" value="1"/>
</dbReference>
<keyword evidence="14" id="KW-1185">Reference proteome</keyword>
<evidence type="ECO:0000256" key="6">
    <source>
        <dbReference type="ARBA" id="ARBA00023136"/>
    </source>
</evidence>
<protein>
    <recommendedName>
        <fullName evidence="12">Ig-like domain-containing protein</fullName>
    </recommendedName>
</protein>
<keyword evidence="5" id="KW-1133">Transmembrane helix</keyword>
<dbReference type="GO" id="GO:0007166">
    <property type="term" value="P:cell surface receptor signaling pathway"/>
    <property type="evidence" value="ECO:0007669"/>
    <property type="project" value="TreeGrafter"/>
</dbReference>
<evidence type="ECO:0000256" key="3">
    <source>
        <dbReference type="ARBA" id="ARBA00022692"/>
    </source>
</evidence>
<dbReference type="InterPro" id="IPR013106">
    <property type="entry name" value="Ig_V-set"/>
</dbReference>
<dbReference type="GeneTree" id="ENSGT00390000008831"/>
<keyword evidence="9" id="KW-0325">Glycoprotein</keyword>
<organism evidence="13 14">
    <name type="scientific">Chrysemys picta bellii</name>
    <name type="common">Western painted turtle</name>
    <name type="synonym">Emys bellii</name>
    <dbReference type="NCBI Taxonomy" id="8478"/>
    <lineage>
        <taxon>Eukaryota</taxon>
        <taxon>Metazoa</taxon>
        <taxon>Chordata</taxon>
        <taxon>Craniata</taxon>
        <taxon>Vertebrata</taxon>
        <taxon>Euteleostomi</taxon>
        <taxon>Archelosauria</taxon>
        <taxon>Testudinata</taxon>
        <taxon>Testudines</taxon>
        <taxon>Cryptodira</taxon>
        <taxon>Durocryptodira</taxon>
        <taxon>Testudinoidea</taxon>
        <taxon>Emydidae</taxon>
        <taxon>Chrysemys</taxon>
    </lineage>
</organism>
<dbReference type="AlphaFoldDB" id="A0A8C3HBU7"/>
<feature type="compositionally biased region" description="Low complexity" evidence="11">
    <location>
        <begin position="177"/>
        <end position="187"/>
    </location>
</feature>
<dbReference type="InterPro" id="IPR003599">
    <property type="entry name" value="Ig_sub"/>
</dbReference>
<dbReference type="Gene3D" id="2.60.40.10">
    <property type="entry name" value="Immunoglobulins"/>
    <property type="match status" value="1"/>
</dbReference>
<dbReference type="GO" id="GO:0006955">
    <property type="term" value="P:immune response"/>
    <property type="evidence" value="ECO:0007669"/>
    <property type="project" value="TreeGrafter"/>
</dbReference>
<dbReference type="InterPro" id="IPR036179">
    <property type="entry name" value="Ig-like_dom_sf"/>
</dbReference>
<feature type="region of interest" description="Disordered" evidence="11">
    <location>
        <begin position="167"/>
        <end position="187"/>
    </location>
</feature>
<evidence type="ECO:0000256" key="11">
    <source>
        <dbReference type="SAM" id="MobiDB-lite"/>
    </source>
</evidence>
<dbReference type="GO" id="GO:0009897">
    <property type="term" value="C:external side of plasma membrane"/>
    <property type="evidence" value="ECO:0007669"/>
    <property type="project" value="TreeGrafter"/>
</dbReference>
<accession>A0A8C3HBU7</accession>
<dbReference type="InterPro" id="IPR007110">
    <property type="entry name" value="Ig-like_dom"/>
</dbReference>
<dbReference type="GO" id="GO:0042130">
    <property type="term" value="P:negative regulation of T cell proliferation"/>
    <property type="evidence" value="ECO:0007669"/>
    <property type="project" value="TreeGrafter"/>
</dbReference>
<keyword evidence="7" id="KW-1015">Disulfide bond</keyword>
<keyword evidence="4" id="KW-0732">Signal</keyword>
<keyword evidence="3" id="KW-0812">Transmembrane</keyword>
<dbReference type="InterPro" id="IPR013783">
    <property type="entry name" value="Ig-like_fold"/>
</dbReference>
<evidence type="ECO:0000256" key="7">
    <source>
        <dbReference type="ARBA" id="ARBA00023157"/>
    </source>
</evidence>
<evidence type="ECO:0000259" key="12">
    <source>
        <dbReference type="PROSITE" id="PS50835"/>
    </source>
</evidence>
<dbReference type="PANTHER" id="PTHR25466">
    <property type="entry name" value="T-LYMPHOCYTE ACTIVATION ANTIGEN"/>
    <property type="match status" value="1"/>
</dbReference>
<dbReference type="SMART" id="SM00409">
    <property type="entry name" value="IG"/>
    <property type="match status" value="1"/>
</dbReference>
<keyword evidence="10" id="KW-0393">Immunoglobulin domain</keyword>
<dbReference type="Proteomes" id="UP000694380">
    <property type="component" value="Unplaced"/>
</dbReference>
<comment type="subcellular location">
    <subcellularLocation>
        <location evidence="1">Cell membrane</location>
        <topology evidence="1">Single-pass type I membrane protein</topology>
    </subcellularLocation>
</comment>
<evidence type="ECO:0000256" key="5">
    <source>
        <dbReference type="ARBA" id="ARBA00022989"/>
    </source>
</evidence>
<dbReference type="InterPro" id="IPR051713">
    <property type="entry name" value="T-cell_Activation_Regulation"/>
</dbReference>